<dbReference type="Pfam" id="PF00084">
    <property type="entry name" value="Sushi"/>
    <property type="match status" value="1"/>
</dbReference>
<dbReference type="InterPro" id="IPR000436">
    <property type="entry name" value="Sushi_SCR_CCP_dom"/>
</dbReference>
<dbReference type="SUPFAM" id="SSF57535">
    <property type="entry name" value="Complement control module/SCR domain"/>
    <property type="match status" value="1"/>
</dbReference>
<organism evidence="3 4">
    <name type="scientific">Terrapene triunguis</name>
    <name type="common">Three-toed box turtle</name>
    <dbReference type="NCBI Taxonomy" id="2587831"/>
    <lineage>
        <taxon>Eukaryota</taxon>
        <taxon>Metazoa</taxon>
        <taxon>Chordata</taxon>
        <taxon>Craniata</taxon>
        <taxon>Vertebrata</taxon>
        <taxon>Euteleostomi</taxon>
        <taxon>Archelosauria</taxon>
        <taxon>Testudinata</taxon>
        <taxon>Testudines</taxon>
        <taxon>Cryptodira</taxon>
        <taxon>Durocryptodira</taxon>
        <taxon>Testudinoidea</taxon>
        <taxon>Emydidae</taxon>
        <taxon>Terrapene</taxon>
    </lineage>
</organism>
<keyword evidence="1" id="KW-1015">Disulfide bond</keyword>
<keyword evidence="4" id="KW-1185">Reference proteome</keyword>
<dbReference type="InterPro" id="IPR035976">
    <property type="entry name" value="Sushi/SCR/CCP_sf"/>
</dbReference>
<reference evidence="3" key="2">
    <citation type="submission" date="2025-09" db="UniProtKB">
        <authorList>
            <consortium name="Ensembl"/>
        </authorList>
    </citation>
    <scope>IDENTIFICATION</scope>
</reference>
<name>A0A674JU95_9SAUR</name>
<sequence>AHPPPPPLPEQHVGARLRPFPAWPRPLSPELGRLRGCHRRSAAFAPRVPPACGSPPRLSFAEVTRRTWSRYPVGFGLSYSCRPGYTLASGKSPVVIWSPNSVTGSLLTTGFHEHFLNPV</sequence>
<reference evidence="3" key="1">
    <citation type="submission" date="2025-08" db="UniProtKB">
        <authorList>
            <consortium name="Ensembl"/>
        </authorList>
    </citation>
    <scope>IDENTIFICATION</scope>
</reference>
<protein>
    <recommendedName>
        <fullName evidence="2">Sushi domain-containing protein</fullName>
    </recommendedName>
</protein>
<dbReference type="Proteomes" id="UP000472274">
    <property type="component" value="Unplaced"/>
</dbReference>
<evidence type="ECO:0000313" key="3">
    <source>
        <dbReference type="Ensembl" id="ENSTMTP00000024268.1"/>
    </source>
</evidence>
<feature type="domain" description="Sushi" evidence="2">
    <location>
        <begin position="52"/>
        <end position="91"/>
    </location>
</feature>
<evidence type="ECO:0000256" key="1">
    <source>
        <dbReference type="ARBA" id="ARBA00023157"/>
    </source>
</evidence>
<evidence type="ECO:0000259" key="2">
    <source>
        <dbReference type="Pfam" id="PF00084"/>
    </source>
</evidence>
<dbReference type="Gene3D" id="2.10.70.10">
    <property type="entry name" value="Complement Module, domain 1"/>
    <property type="match status" value="1"/>
</dbReference>
<dbReference type="InParanoid" id="A0A674JU95"/>
<dbReference type="AlphaFoldDB" id="A0A674JU95"/>
<accession>A0A674JU95</accession>
<dbReference type="Ensembl" id="ENSTMTT00000025122.1">
    <property type="protein sequence ID" value="ENSTMTP00000024268.1"/>
    <property type="gene ID" value="ENSTMTG00000017684.1"/>
</dbReference>
<dbReference type="CDD" id="cd00033">
    <property type="entry name" value="CCP"/>
    <property type="match status" value="1"/>
</dbReference>
<evidence type="ECO:0000313" key="4">
    <source>
        <dbReference type="Proteomes" id="UP000472274"/>
    </source>
</evidence>
<proteinExistence type="predicted"/>
<dbReference type="GeneTree" id="ENSGT00990000212387"/>